<keyword evidence="4" id="KW-0804">Transcription</keyword>
<evidence type="ECO:0000256" key="6">
    <source>
        <dbReference type="SAM" id="MobiDB-lite"/>
    </source>
</evidence>
<dbReference type="PANTHER" id="PTHR15741">
    <property type="entry name" value="BASIC HELIX-LOOP-HELIX ZIP TRANSCRIPTION FACTOR"/>
    <property type="match status" value="1"/>
</dbReference>
<comment type="subcellular location">
    <subcellularLocation>
        <location evidence="1">Nucleus</location>
    </subcellularLocation>
</comment>
<organism evidence="7 8">
    <name type="scientific">Popillia japonica</name>
    <name type="common">Japanese beetle</name>
    <dbReference type="NCBI Taxonomy" id="7064"/>
    <lineage>
        <taxon>Eukaryota</taxon>
        <taxon>Metazoa</taxon>
        <taxon>Ecdysozoa</taxon>
        <taxon>Arthropoda</taxon>
        <taxon>Hexapoda</taxon>
        <taxon>Insecta</taxon>
        <taxon>Pterygota</taxon>
        <taxon>Neoptera</taxon>
        <taxon>Endopterygota</taxon>
        <taxon>Coleoptera</taxon>
        <taxon>Polyphaga</taxon>
        <taxon>Scarabaeiformia</taxon>
        <taxon>Scarabaeidae</taxon>
        <taxon>Rutelinae</taxon>
        <taxon>Popillia</taxon>
    </lineage>
</organism>
<gene>
    <name evidence="7" type="ORF">QE152_g38421</name>
</gene>
<feature type="region of interest" description="Disordered" evidence="6">
    <location>
        <begin position="376"/>
        <end position="400"/>
    </location>
</feature>
<dbReference type="AlphaFoldDB" id="A0AAW1HY51"/>
<sequence>MFLTENGKKVEKQGKEAIHSGQFMVSHFEAEAQDDDEIAVPIPDIPLKDSFEKTIKPILYNSKLDGQLDVRRFQPIGIETSLSKLFQCMSIAYRQKLTSPKWNRFRGIRLRWKDKIRLNNVIWRCWHMQFIKKQNTLICQFASPLDVDTHNKPEAIVMEGKYWKRKLEAVTAEYKKWRMFYKNQSFGYIKDANDLLEMELMKCELSNSEADGMLIDEDYMGLMSDTLFSTITNHPFAFPDTRELAKAGLADFIQPSLGPLQPNLPNNDFMDTIEHLESFLDLLSGKLPTVPEENGSDVIYNKSLGWDYSELMSAGPPLQLSAQNIMEQYQQLPVSMNSVPIQSNRQTLVQYDNEIMMQPTVDAYISRQPQTYQSPVISSKSSKQMKDLPPSQVKPNTSSLGSTVFSKSLETVYCNYSLNNIESNISVTDPLRSKYIRKNSSSYPSLNNINRKLMLR</sequence>
<keyword evidence="2" id="KW-0805">Transcription regulation</keyword>
<comment type="caution">
    <text evidence="7">The sequence shown here is derived from an EMBL/GenBank/DDBJ whole genome shotgun (WGS) entry which is preliminary data.</text>
</comment>
<keyword evidence="5" id="KW-0539">Nucleus</keyword>
<protein>
    <recommendedName>
        <fullName evidence="9">MLX-interacting protein</fullName>
    </recommendedName>
</protein>
<keyword evidence="8" id="KW-1185">Reference proteome</keyword>
<evidence type="ECO:0000256" key="5">
    <source>
        <dbReference type="ARBA" id="ARBA00023242"/>
    </source>
</evidence>
<evidence type="ECO:0000313" key="7">
    <source>
        <dbReference type="EMBL" id="KAK9681293.1"/>
    </source>
</evidence>
<evidence type="ECO:0000256" key="4">
    <source>
        <dbReference type="ARBA" id="ARBA00023163"/>
    </source>
</evidence>
<evidence type="ECO:0000256" key="3">
    <source>
        <dbReference type="ARBA" id="ARBA00023125"/>
    </source>
</evidence>
<dbReference type="GO" id="GO:0005634">
    <property type="term" value="C:nucleus"/>
    <property type="evidence" value="ECO:0007669"/>
    <property type="project" value="UniProtKB-SubCell"/>
</dbReference>
<dbReference type="GO" id="GO:0000981">
    <property type="term" value="F:DNA-binding transcription factor activity, RNA polymerase II-specific"/>
    <property type="evidence" value="ECO:0007669"/>
    <property type="project" value="TreeGrafter"/>
</dbReference>
<dbReference type="EMBL" id="JASPKY010000828">
    <property type="protein sequence ID" value="KAK9681293.1"/>
    <property type="molecule type" value="Genomic_DNA"/>
</dbReference>
<evidence type="ECO:0000256" key="2">
    <source>
        <dbReference type="ARBA" id="ARBA00023015"/>
    </source>
</evidence>
<dbReference type="CDD" id="cd21739">
    <property type="entry name" value="NES2-NLS_ChREBP-like"/>
    <property type="match status" value="1"/>
</dbReference>
<dbReference type="Proteomes" id="UP001458880">
    <property type="component" value="Unassembled WGS sequence"/>
</dbReference>
<reference evidence="7 8" key="1">
    <citation type="journal article" date="2024" name="BMC Genomics">
        <title>De novo assembly and annotation of Popillia japonica's genome with initial clues to its potential as an invasive pest.</title>
        <authorList>
            <person name="Cucini C."/>
            <person name="Boschi S."/>
            <person name="Funari R."/>
            <person name="Cardaioli E."/>
            <person name="Iannotti N."/>
            <person name="Marturano G."/>
            <person name="Paoli F."/>
            <person name="Bruttini M."/>
            <person name="Carapelli A."/>
            <person name="Frati F."/>
            <person name="Nardi F."/>
        </authorList>
    </citation>
    <scope>NUCLEOTIDE SEQUENCE [LARGE SCALE GENOMIC DNA]</scope>
    <source>
        <strain evidence="7">DMR45628</strain>
    </source>
</reference>
<evidence type="ECO:0000313" key="8">
    <source>
        <dbReference type="Proteomes" id="UP001458880"/>
    </source>
</evidence>
<dbReference type="PANTHER" id="PTHR15741:SF37">
    <property type="entry name" value="LD38259P"/>
    <property type="match status" value="1"/>
</dbReference>
<evidence type="ECO:0008006" key="9">
    <source>
        <dbReference type="Google" id="ProtNLM"/>
    </source>
</evidence>
<name>A0AAW1HY51_POPJA</name>
<evidence type="ECO:0000256" key="1">
    <source>
        <dbReference type="ARBA" id="ARBA00004123"/>
    </source>
</evidence>
<dbReference type="GO" id="GO:0000978">
    <property type="term" value="F:RNA polymerase II cis-regulatory region sequence-specific DNA binding"/>
    <property type="evidence" value="ECO:0007669"/>
    <property type="project" value="TreeGrafter"/>
</dbReference>
<keyword evidence="3" id="KW-0238">DNA-binding</keyword>
<accession>A0AAW1HY51</accession>
<proteinExistence type="predicted"/>
<dbReference type="InterPro" id="IPR052207">
    <property type="entry name" value="Max-like/E-box_TFs"/>
</dbReference>